<reference evidence="1" key="2">
    <citation type="submission" date="2020-09" db="EMBL/GenBank/DDBJ databases">
        <authorList>
            <person name="Sun Q."/>
            <person name="Ohkuma M."/>
        </authorList>
    </citation>
    <scope>NUCLEOTIDE SEQUENCE</scope>
    <source>
        <strain evidence="1">JCM 12580</strain>
    </source>
</reference>
<dbReference type="Proteomes" id="UP000658382">
    <property type="component" value="Unassembled WGS sequence"/>
</dbReference>
<evidence type="ECO:0000313" key="1">
    <source>
        <dbReference type="EMBL" id="GGK07844.1"/>
    </source>
</evidence>
<comment type="caution">
    <text evidence="1">The sequence shown here is derived from an EMBL/GenBank/DDBJ whole genome shotgun (WGS) entry which is preliminary data.</text>
</comment>
<keyword evidence="2" id="KW-1185">Reference proteome</keyword>
<dbReference type="EMBL" id="BMNQ01000078">
    <property type="protein sequence ID" value="GGK07844.1"/>
    <property type="molecule type" value="Genomic_DNA"/>
</dbReference>
<sequence>MKKLFILILVAVSTAGLLGCKDQETKQGMPINQHIEHVDIANSSGLGGLNENFWLSTDKPDVLEAFQELMKSAKRENIDIDKPTYDMEIIYEDGTSRGLHLYQNKTGQFILMFIGNEEYTYISTPKASKNVEEILNTYHERGNKD</sequence>
<gene>
    <name evidence="1" type="ORF">GCM10007063_32920</name>
</gene>
<accession>A0A917V1B0</accession>
<reference evidence="1" key="1">
    <citation type="journal article" date="2014" name="Int. J. Syst. Evol. Microbiol.">
        <title>Complete genome sequence of Corynebacterium casei LMG S-19264T (=DSM 44701T), isolated from a smear-ripened cheese.</title>
        <authorList>
            <consortium name="US DOE Joint Genome Institute (JGI-PGF)"/>
            <person name="Walter F."/>
            <person name="Albersmeier A."/>
            <person name="Kalinowski J."/>
            <person name="Ruckert C."/>
        </authorList>
    </citation>
    <scope>NUCLEOTIDE SEQUENCE</scope>
    <source>
        <strain evidence="1">JCM 12580</strain>
    </source>
</reference>
<dbReference type="PROSITE" id="PS51257">
    <property type="entry name" value="PROKAR_LIPOPROTEIN"/>
    <property type="match status" value="1"/>
</dbReference>
<name>A0A917V1B0_9BACI</name>
<evidence type="ECO:0000313" key="2">
    <source>
        <dbReference type="Proteomes" id="UP000658382"/>
    </source>
</evidence>
<dbReference type="AlphaFoldDB" id="A0A917V1B0"/>
<proteinExistence type="predicted"/>
<evidence type="ECO:0008006" key="3">
    <source>
        <dbReference type="Google" id="ProtNLM"/>
    </source>
</evidence>
<organism evidence="1 2">
    <name type="scientific">Lentibacillus kapialis</name>
    <dbReference type="NCBI Taxonomy" id="340214"/>
    <lineage>
        <taxon>Bacteria</taxon>
        <taxon>Bacillati</taxon>
        <taxon>Bacillota</taxon>
        <taxon>Bacilli</taxon>
        <taxon>Bacillales</taxon>
        <taxon>Bacillaceae</taxon>
        <taxon>Lentibacillus</taxon>
    </lineage>
</organism>
<dbReference type="RefSeq" id="WP_188634205.1">
    <property type="nucleotide sequence ID" value="NZ_BMNQ01000078.1"/>
</dbReference>
<protein>
    <recommendedName>
        <fullName evidence="3">Lipoprotein</fullName>
    </recommendedName>
</protein>